<proteinExistence type="predicted"/>
<dbReference type="InterPro" id="IPR011047">
    <property type="entry name" value="Quinoprotein_ADH-like_sf"/>
</dbReference>
<name>A0A6C0C9A9_9ZZZZ</name>
<evidence type="ECO:0000313" key="1">
    <source>
        <dbReference type="EMBL" id="QHT01326.1"/>
    </source>
</evidence>
<organism evidence="1">
    <name type="scientific">viral metagenome</name>
    <dbReference type="NCBI Taxonomy" id="1070528"/>
    <lineage>
        <taxon>unclassified sequences</taxon>
        <taxon>metagenomes</taxon>
        <taxon>organismal metagenomes</taxon>
    </lineage>
</organism>
<dbReference type="SUPFAM" id="SSF50998">
    <property type="entry name" value="Quinoprotein alcohol dehydrogenase-like"/>
    <property type="match status" value="2"/>
</dbReference>
<dbReference type="EMBL" id="MN739369">
    <property type="protein sequence ID" value="QHT01326.1"/>
    <property type="molecule type" value="Genomic_DNA"/>
</dbReference>
<accession>A0A6C0C9A9</accession>
<protein>
    <submittedName>
        <fullName evidence="1">Uncharacterized protein</fullName>
    </submittedName>
</protein>
<dbReference type="Gene3D" id="2.140.10.10">
    <property type="entry name" value="Quinoprotein alcohol dehydrogenase-like superfamily"/>
    <property type="match status" value="1"/>
</dbReference>
<dbReference type="AlphaFoldDB" id="A0A6C0C9A9"/>
<reference evidence="1" key="1">
    <citation type="journal article" date="2020" name="Nature">
        <title>Giant virus diversity and host interactions through global metagenomics.</title>
        <authorList>
            <person name="Schulz F."/>
            <person name="Roux S."/>
            <person name="Paez-Espino D."/>
            <person name="Jungbluth S."/>
            <person name="Walsh D.A."/>
            <person name="Denef V.J."/>
            <person name="McMahon K.D."/>
            <person name="Konstantinidis K.T."/>
            <person name="Eloe-Fadrosh E.A."/>
            <person name="Kyrpides N.C."/>
            <person name="Woyke T."/>
        </authorList>
    </citation>
    <scope>NUCLEOTIDE SEQUENCE</scope>
    <source>
        <strain evidence="1">GVMAG-M-3300020192-26</strain>
    </source>
</reference>
<sequence>MISDLNPIIKDDIVIVGVSSNQNLINTGLLPTSPYFEGYPIYTDQGHVFGINSDGYVVWKQSTCARLLKKGDVITDVGKRYNPFPPGKNYVKIGTTTKTKIVNPNAAGKFAQSVYITSTTTISPSLVADFWSTFGQEIQLTGETGLYDLNGVLAKWIARQLLGVPFQSMIYISGKTGLANVNVQGQHAVYYVKDMFPGDVLNKADAHGLNYWGNSVWGAPPTVIKRKLYYGTGQAHCIPLEERDYYAAPTRDYYTLKVPVVDAITAYVTNQIPANLTLMNQAKDNFLQTIRNLSVAPGRSPRGNASYSDAILGLKVLVGEHIFGVRTIPSDTFNFLITDGFDPIQLLYPNFNSPDGDACTGVFYTKINDRKYLAGTTKTALCALIDITNEDAIYAKAQYLGPDTSLGGTNYQACFDGEKIYACCSNASYITGSRGSSNQSEQFVNREGDLILPTDSFVTAVKVNPALEVQWNSKQDFASQGSMSHYNGCVFTSDGDGTLYGRNAVDGTVLLKFNTKSTSYPMGGSPTSACSANGQIIWISNYSLPALSVAQGSNGISLHVV</sequence>